<dbReference type="Proteomes" id="UP000326532">
    <property type="component" value="Unassembled WGS sequence"/>
</dbReference>
<protein>
    <submittedName>
        <fullName evidence="1">Uncharacterized protein</fullName>
    </submittedName>
</protein>
<gene>
    <name evidence="1" type="ORF">BDV34DRAFT_191083</name>
</gene>
<dbReference type="EMBL" id="ML734953">
    <property type="protein sequence ID" value="KAB8208085.1"/>
    <property type="molecule type" value="Genomic_DNA"/>
</dbReference>
<organism evidence="1 2">
    <name type="scientific">Aspergillus parasiticus</name>
    <dbReference type="NCBI Taxonomy" id="5067"/>
    <lineage>
        <taxon>Eukaryota</taxon>
        <taxon>Fungi</taxon>
        <taxon>Dikarya</taxon>
        <taxon>Ascomycota</taxon>
        <taxon>Pezizomycotina</taxon>
        <taxon>Eurotiomycetes</taxon>
        <taxon>Eurotiomycetidae</taxon>
        <taxon>Eurotiales</taxon>
        <taxon>Aspergillaceae</taxon>
        <taxon>Aspergillus</taxon>
        <taxon>Aspergillus subgen. Circumdati</taxon>
    </lineage>
</organism>
<reference evidence="1 2" key="1">
    <citation type="submission" date="2019-04" db="EMBL/GenBank/DDBJ databases">
        <title>Fungal friends and foes A comparative genomics study of 23 Aspergillus species from section Flavi.</title>
        <authorList>
            <consortium name="DOE Joint Genome Institute"/>
            <person name="Kjaerbolling I."/>
            <person name="Vesth T.C."/>
            <person name="Frisvad J.C."/>
            <person name="Nybo J.L."/>
            <person name="Theobald S."/>
            <person name="Kildgaard S."/>
            <person name="Petersen T.I."/>
            <person name="Kuo A."/>
            <person name="Sato A."/>
            <person name="Lyhne E.K."/>
            <person name="Kogle M.E."/>
            <person name="Wiebenga A."/>
            <person name="Kun R.S."/>
            <person name="Lubbers R.J."/>
            <person name="Makela M.R."/>
            <person name="Barry K."/>
            <person name="Chovatia M."/>
            <person name="Clum A."/>
            <person name="Daum C."/>
            <person name="Haridas S."/>
            <person name="He G."/>
            <person name="LaButti K."/>
            <person name="Lipzen A."/>
            <person name="Mondo S."/>
            <person name="Pangilinan J."/>
            <person name="Riley R."/>
            <person name="Salamov A."/>
            <person name="Simmons B.A."/>
            <person name="Magnuson J.K."/>
            <person name="Henrissat B."/>
            <person name="Mortensen U.H."/>
            <person name="Larsen T.O."/>
            <person name="De vries R.P."/>
            <person name="Grigoriev I.V."/>
            <person name="Machida M."/>
            <person name="Baker S.E."/>
            <person name="Andersen M.R."/>
        </authorList>
    </citation>
    <scope>NUCLEOTIDE SEQUENCE [LARGE SCALE GENOMIC DNA]</scope>
    <source>
        <strain evidence="1 2">CBS 117618</strain>
    </source>
</reference>
<proteinExistence type="predicted"/>
<evidence type="ECO:0000313" key="1">
    <source>
        <dbReference type="EMBL" id="KAB8208085.1"/>
    </source>
</evidence>
<dbReference type="VEuPathDB" id="FungiDB:BDV34DRAFT_191083"/>
<evidence type="ECO:0000313" key="2">
    <source>
        <dbReference type="Proteomes" id="UP000326532"/>
    </source>
</evidence>
<dbReference type="AlphaFoldDB" id="A0A5N6DSK5"/>
<name>A0A5N6DSK5_ASPPA</name>
<keyword evidence="2" id="KW-1185">Reference proteome</keyword>
<accession>A0A5N6DSK5</accession>
<sequence>MSTVAIIFEDSDAYNEFGGTVDEILREAGLEEGEDYNEISDQPPPIKVIPEGTDKLDKEALDTLRKLEGVVVQVD</sequence>